<evidence type="ECO:0000313" key="1">
    <source>
        <dbReference type="EMBL" id="QGM95736.1"/>
    </source>
</evidence>
<accession>A0ABX6EPA7</accession>
<dbReference type="InterPro" id="IPR006311">
    <property type="entry name" value="TAT_signal"/>
</dbReference>
<name>A0ABX6EPA7_9HYPH</name>
<evidence type="ECO:0008006" key="3">
    <source>
        <dbReference type="Google" id="ProtNLM"/>
    </source>
</evidence>
<geneLocation type="plasmid" evidence="1 2">
    <name>unnamed1</name>
</geneLocation>
<gene>
    <name evidence="1" type="ORF">F7D13_16575</name>
</gene>
<organism evidence="1 2">
    <name type="scientific">Methylocystis rosea</name>
    <dbReference type="NCBI Taxonomy" id="173366"/>
    <lineage>
        <taxon>Bacteria</taxon>
        <taxon>Pseudomonadati</taxon>
        <taxon>Pseudomonadota</taxon>
        <taxon>Alphaproteobacteria</taxon>
        <taxon>Hyphomicrobiales</taxon>
        <taxon>Methylocystaceae</taxon>
        <taxon>Methylocystis</taxon>
    </lineage>
</organism>
<keyword evidence="1" id="KW-0614">Plasmid</keyword>
<sequence>MAENAHTPSRRAMLAGLAAAPVAGLPVVAGVVAEADPIFAAFAEYDRLHAIERAAWEAVADAAPTSNRLPEVVSNGNRVFSILQLETMRERSMGMTDEEIGDTIARLRKGNATMRAEAAGLEPEYRNARAVLEAHGAYAQNTETSEVLDAELAAQKAQDNANEAQRVVFESTPTTLAGALRLLRHLADFLDEDDVVNDMLVGDMIGDSVRNAVAVLEREAQS</sequence>
<protein>
    <recommendedName>
        <fullName evidence="3">DUF4142 domain-containing protein</fullName>
    </recommendedName>
</protein>
<dbReference type="PROSITE" id="PS51318">
    <property type="entry name" value="TAT"/>
    <property type="match status" value="1"/>
</dbReference>
<reference evidence="1 2" key="1">
    <citation type="journal article" date="2021" name="AMB Express">
        <title>Isolation and characterisation of Methylocystis spp. for poly-3-hydroxybutyrate production using waste methane feedstocks.</title>
        <authorList>
            <person name="Rumah B.L."/>
            <person name="Stead C.E."/>
            <person name="Claxton Stevens B.H."/>
            <person name="Minton N.P."/>
            <person name="Grosse-Honebrink A."/>
            <person name="Zhang Y."/>
        </authorList>
    </citation>
    <scope>NUCLEOTIDE SEQUENCE [LARGE SCALE GENOMIC DNA]</scope>
    <source>
        <strain evidence="1 2">BRCS1</strain>
    </source>
</reference>
<proteinExistence type="predicted"/>
<dbReference type="EMBL" id="CP044329">
    <property type="protein sequence ID" value="QGM95736.1"/>
    <property type="molecule type" value="Genomic_DNA"/>
</dbReference>
<evidence type="ECO:0000313" key="2">
    <source>
        <dbReference type="Proteomes" id="UP000424673"/>
    </source>
</evidence>
<dbReference type="Proteomes" id="UP000424673">
    <property type="component" value="Plasmid unnamed1"/>
</dbReference>
<keyword evidence="2" id="KW-1185">Reference proteome</keyword>
<dbReference type="RefSeq" id="WP_154453901.1">
    <property type="nucleotide sequence ID" value="NZ_CP044329.1"/>
</dbReference>